<evidence type="ECO:0000313" key="7">
    <source>
        <dbReference type="Proteomes" id="UP000050792"/>
    </source>
</evidence>
<reference evidence="8" key="2">
    <citation type="submission" date="2023-11" db="UniProtKB">
        <authorList>
            <consortium name="WormBaseParasite"/>
        </authorList>
    </citation>
    <scope>IDENTIFICATION</scope>
</reference>
<dbReference type="GO" id="GO:0005576">
    <property type="term" value="C:extracellular region"/>
    <property type="evidence" value="ECO:0007669"/>
    <property type="project" value="UniProtKB-SubCell"/>
</dbReference>
<accession>A0AA85GDY3</accession>
<evidence type="ECO:0000256" key="3">
    <source>
        <dbReference type="ARBA" id="ARBA00022729"/>
    </source>
</evidence>
<evidence type="ECO:0000256" key="5">
    <source>
        <dbReference type="ARBA" id="ARBA00023157"/>
    </source>
</evidence>
<name>A0AA85GDY3_9TREM</name>
<sequence length="71" mass="7793">MLCCIGCRALGEKCSKTVFDRCCGDTACQLSSPFHGKCVKCLKEGTLCVSDKNCCSHKCNIGKCTKEKHHY</sequence>
<evidence type="ECO:0000313" key="8">
    <source>
        <dbReference type="WBParaSite" id="SRDH1_91660.2"/>
    </source>
</evidence>
<keyword evidence="7" id="KW-1185">Reference proteome</keyword>
<keyword evidence="5" id="KW-1015">Disulfide bond</keyword>
<dbReference type="Pfam" id="PF11703">
    <property type="entry name" value="UPF0506"/>
    <property type="match status" value="1"/>
</dbReference>
<keyword evidence="2" id="KW-0964">Secreted</keyword>
<evidence type="ECO:0000256" key="4">
    <source>
        <dbReference type="ARBA" id="ARBA00022854"/>
    </source>
</evidence>
<keyword evidence="3" id="KW-0732">Signal</keyword>
<evidence type="ECO:0000256" key="2">
    <source>
        <dbReference type="ARBA" id="ARBA00022525"/>
    </source>
</evidence>
<dbReference type="Proteomes" id="UP000050792">
    <property type="component" value="Unassembled WGS sequence"/>
</dbReference>
<comment type="subcellular location">
    <subcellularLocation>
        <location evidence="1">Secreted</location>
    </subcellularLocation>
</comment>
<evidence type="ECO:0000259" key="6">
    <source>
        <dbReference type="Pfam" id="PF11703"/>
    </source>
</evidence>
<evidence type="ECO:0000256" key="1">
    <source>
        <dbReference type="ARBA" id="ARBA00004613"/>
    </source>
</evidence>
<dbReference type="AlphaFoldDB" id="A0AA85GDY3"/>
<dbReference type="InterPro" id="IPR021712">
    <property type="entry name" value="UPF0506"/>
</dbReference>
<reference evidence="7" key="1">
    <citation type="submission" date="2022-06" db="EMBL/GenBank/DDBJ databases">
        <authorList>
            <person name="Berger JAMES D."/>
            <person name="Berger JAMES D."/>
        </authorList>
    </citation>
    <scope>NUCLEOTIDE SEQUENCE [LARGE SCALE GENOMIC DNA]</scope>
</reference>
<protein>
    <recommendedName>
        <fullName evidence="6">UPF0506 domain-containing protein</fullName>
    </recommendedName>
</protein>
<dbReference type="WBParaSite" id="SRDH1_91660.2">
    <property type="protein sequence ID" value="SRDH1_91660.2"/>
    <property type="gene ID" value="SRDH1_91660"/>
</dbReference>
<proteinExistence type="predicted"/>
<keyword evidence="4" id="KW-0960">Knottin</keyword>
<organism evidence="7 8">
    <name type="scientific">Schistosoma rodhaini</name>
    <dbReference type="NCBI Taxonomy" id="6188"/>
    <lineage>
        <taxon>Eukaryota</taxon>
        <taxon>Metazoa</taxon>
        <taxon>Spiralia</taxon>
        <taxon>Lophotrochozoa</taxon>
        <taxon>Platyhelminthes</taxon>
        <taxon>Trematoda</taxon>
        <taxon>Digenea</taxon>
        <taxon>Strigeidida</taxon>
        <taxon>Schistosomatoidea</taxon>
        <taxon>Schistosomatidae</taxon>
        <taxon>Schistosoma</taxon>
    </lineage>
</organism>
<feature type="domain" description="UPF0506" evidence="6">
    <location>
        <begin position="7"/>
        <end position="65"/>
    </location>
</feature>